<keyword evidence="2" id="KW-0902">Two-component regulatory system</keyword>
<organism evidence="8 9">
    <name type="scientific">Candidatus Magasanikbacteria bacterium RIFCSPHIGHO2_01_FULL_33_34</name>
    <dbReference type="NCBI Taxonomy" id="1798671"/>
    <lineage>
        <taxon>Bacteria</taxon>
        <taxon>Candidatus Magasanikiibacteriota</taxon>
    </lineage>
</organism>
<dbReference type="GO" id="GO:0003677">
    <property type="term" value="F:DNA binding"/>
    <property type="evidence" value="ECO:0007669"/>
    <property type="project" value="UniProtKB-KW"/>
</dbReference>
<evidence type="ECO:0000313" key="9">
    <source>
        <dbReference type="Proteomes" id="UP000177067"/>
    </source>
</evidence>
<keyword evidence="4" id="KW-0238">DNA-binding</keyword>
<dbReference type="InterPro" id="IPR001789">
    <property type="entry name" value="Sig_transdc_resp-reg_receiver"/>
</dbReference>
<dbReference type="PANTHER" id="PTHR44591">
    <property type="entry name" value="STRESS RESPONSE REGULATOR PROTEIN 1"/>
    <property type="match status" value="1"/>
</dbReference>
<keyword evidence="5" id="KW-0804">Transcription</keyword>
<dbReference type="Gene3D" id="3.40.50.2300">
    <property type="match status" value="1"/>
</dbReference>
<evidence type="ECO:0000256" key="2">
    <source>
        <dbReference type="ARBA" id="ARBA00023012"/>
    </source>
</evidence>
<gene>
    <name evidence="8" type="ORF">A2725_04265</name>
</gene>
<dbReference type="AlphaFoldDB" id="A0A1F6LI00"/>
<dbReference type="GO" id="GO:0000160">
    <property type="term" value="P:phosphorelay signal transduction system"/>
    <property type="evidence" value="ECO:0007669"/>
    <property type="project" value="UniProtKB-KW"/>
</dbReference>
<dbReference type="PROSITE" id="PS50110">
    <property type="entry name" value="RESPONSE_REGULATORY"/>
    <property type="match status" value="1"/>
</dbReference>
<keyword evidence="1 6" id="KW-0597">Phosphoprotein</keyword>
<dbReference type="Pfam" id="PF00072">
    <property type="entry name" value="Response_reg"/>
    <property type="match status" value="1"/>
</dbReference>
<dbReference type="Proteomes" id="UP000177067">
    <property type="component" value="Unassembled WGS sequence"/>
</dbReference>
<name>A0A1F6LI00_9BACT</name>
<reference evidence="8 9" key="1">
    <citation type="journal article" date="2016" name="Nat. Commun.">
        <title>Thousands of microbial genomes shed light on interconnected biogeochemical processes in an aquifer system.</title>
        <authorList>
            <person name="Anantharaman K."/>
            <person name="Brown C.T."/>
            <person name="Hug L.A."/>
            <person name="Sharon I."/>
            <person name="Castelle C.J."/>
            <person name="Probst A.J."/>
            <person name="Thomas B.C."/>
            <person name="Singh A."/>
            <person name="Wilkins M.J."/>
            <person name="Karaoz U."/>
            <person name="Brodie E.L."/>
            <person name="Williams K.H."/>
            <person name="Hubbard S.S."/>
            <person name="Banfield J.F."/>
        </authorList>
    </citation>
    <scope>NUCLEOTIDE SEQUENCE [LARGE SCALE GENOMIC DNA]</scope>
</reference>
<evidence type="ECO:0000256" key="3">
    <source>
        <dbReference type="ARBA" id="ARBA00023015"/>
    </source>
</evidence>
<dbReference type="FunFam" id="3.40.50.2300:FF:000001">
    <property type="entry name" value="DNA-binding response regulator PhoB"/>
    <property type="match status" value="1"/>
</dbReference>
<dbReference type="InterPro" id="IPR011006">
    <property type="entry name" value="CheY-like_superfamily"/>
</dbReference>
<sequence>MKEKILIVEDEKTLRNAIKIKLDKIGYKVLEAKNGREGLEIALKEKPDLILLDIVMPIMDGMKMLKRLRKNKGSEHILVIVLTNISDAEKIEESLGSGVCDYLIKSDWKLDELVQKIKERIDANCIINKK</sequence>
<accession>A0A1F6LI00</accession>
<evidence type="ECO:0000256" key="1">
    <source>
        <dbReference type="ARBA" id="ARBA00022553"/>
    </source>
</evidence>
<proteinExistence type="predicted"/>
<comment type="caution">
    <text evidence="8">The sequence shown here is derived from an EMBL/GenBank/DDBJ whole genome shotgun (WGS) entry which is preliminary data.</text>
</comment>
<evidence type="ECO:0000256" key="5">
    <source>
        <dbReference type="ARBA" id="ARBA00023163"/>
    </source>
</evidence>
<evidence type="ECO:0000256" key="6">
    <source>
        <dbReference type="PROSITE-ProRule" id="PRU00169"/>
    </source>
</evidence>
<keyword evidence="3" id="KW-0805">Transcription regulation</keyword>
<dbReference type="InterPro" id="IPR050595">
    <property type="entry name" value="Bact_response_regulator"/>
</dbReference>
<evidence type="ECO:0000259" key="7">
    <source>
        <dbReference type="PROSITE" id="PS50110"/>
    </source>
</evidence>
<evidence type="ECO:0000256" key="4">
    <source>
        <dbReference type="ARBA" id="ARBA00023125"/>
    </source>
</evidence>
<dbReference type="SUPFAM" id="SSF52172">
    <property type="entry name" value="CheY-like"/>
    <property type="match status" value="1"/>
</dbReference>
<feature type="domain" description="Response regulatory" evidence="7">
    <location>
        <begin position="4"/>
        <end position="120"/>
    </location>
</feature>
<feature type="modified residue" description="4-aspartylphosphate" evidence="6">
    <location>
        <position position="53"/>
    </location>
</feature>
<dbReference type="PANTHER" id="PTHR44591:SF3">
    <property type="entry name" value="RESPONSE REGULATORY DOMAIN-CONTAINING PROTEIN"/>
    <property type="match status" value="1"/>
</dbReference>
<dbReference type="EMBL" id="MFPS01000008">
    <property type="protein sequence ID" value="OGH58933.1"/>
    <property type="molecule type" value="Genomic_DNA"/>
</dbReference>
<protein>
    <recommendedName>
        <fullName evidence="7">Response regulatory domain-containing protein</fullName>
    </recommendedName>
</protein>
<evidence type="ECO:0000313" key="8">
    <source>
        <dbReference type="EMBL" id="OGH58933.1"/>
    </source>
</evidence>
<dbReference type="SMART" id="SM00448">
    <property type="entry name" value="REC"/>
    <property type="match status" value="1"/>
</dbReference>